<sequence>GTAYGIYHAVLGITLLPASLTAGLLYDTVSSDAPFYFGAIMASAATVLMFAFIILSKKNKQALIESK</sequence>
<keyword evidence="1" id="KW-1133">Transmembrane helix</keyword>
<feature type="transmembrane region" description="Helical" evidence="1">
    <location>
        <begin position="35"/>
        <end position="55"/>
    </location>
</feature>
<keyword evidence="1" id="KW-0812">Transmembrane</keyword>
<feature type="transmembrane region" description="Helical" evidence="1">
    <location>
        <begin position="7"/>
        <end position="29"/>
    </location>
</feature>
<dbReference type="InterPro" id="IPR036259">
    <property type="entry name" value="MFS_trans_sf"/>
</dbReference>
<keyword evidence="1" id="KW-0472">Membrane</keyword>
<evidence type="ECO:0000256" key="1">
    <source>
        <dbReference type="SAM" id="Phobius"/>
    </source>
</evidence>
<evidence type="ECO:0000313" key="2">
    <source>
        <dbReference type="EMBL" id="KAA6311689.1"/>
    </source>
</evidence>
<comment type="caution">
    <text evidence="2">The sequence shown here is derived from an EMBL/GenBank/DDBJ whole genome shotgun (WGS) entry which is preliminary data.</text>
</comment>
<feature type="non-terminal residue" evidence="2">
    <location>
        <position position="1"/>
    </location>
</feature>
<dbReference type="Gene3D" id="1.20.1250.20">
    <property type="entry name" value="MFS general substrate transporter like domains"/>
    <property type="match status" value="1"/>
</dbReference>
<name>A0A5J4PSM4_9ZZZZ</name>
<dbReference type="AlphaFoldDB" id="A0A5J4PSM4"/>
<dbReference type="EMBL" id="SNRY01006829">
    <property type="protein sequence ID" value="KAA6311689.1"/>
    <property type="molecule type" value="Genomic_DNA"/>
</dbReference>
<proteinExistence type="predicted"/>
<gene>
    <name evidence="2" type="ORF">EZS27_037233</name>
</gene>
<reference evidence="2" key="1">
    <citation type="submission" date="2019-03" db="EMBL/GenBank/DDBJ databases">
        <title>Single cell metagenomics reveals metabolic interactions within the superorganism composed of flagellate Streblomastix strix and complex community of Bacteroidetes bacteria on its surface.</title>
        <authorList>
            <person name="Treitli S.C."/>
            <person name="Kolisko M."/>
            <person name="Husnik F."/>
            <person name="Keeling P."/>
            <person name="Hampl V."/>
        </authorList>
    </citation>
    <scope>NUCLEOTIDE SEQUENCE</scope>
    <source>
        <strain evidence="2">STM</strain>
    </source>
</reference>
<accession>A0A5J4PSM4</accession>
<dbReference type="SUPFAM" id="SSF103473">
    <property type="entry name" value="MFS general substrate transporter"/>
    <property type="match status" value="1"/>
</dbReference>
<organism evidence="2">
    <name type="scientific">termite gut metagenome</name>
    <dbReference type="NCBI Taxonomy" id="433724"/>
    <lineage>
        <taxon>unclassified sequences</taxon>
        <taxon>metagenomes</taxon>
        <taxon>organismal metagenomes</taxon>
    </lineage>
</organism>
<protein>
    <submittedName>
        <fullName evidence="2">Multidrug resistance protein MdtH</fullName>
    </submittedName>
</protein>